<proteinExistence type="predicted"/>
<feature type="compositionally biased region" description="Basic and acidic residues" evidence="17">
    <location>
        <begin position="743"/>
        <end position="752"/>
    </location>
</feature>
<dbReference type="SUPFAM" id="SSF53098">
    <property type="entry name" value="Ribonuclease H-like"/>
    <property type="match status" value="1"/>
</dbReference>
<evidence type="ECO:0000256" key="7">
    <source>
        <dbReference type="ARBA" id="ARBA00022759"/>
    </source>
</evidence>
<feature type="domain" description="Integrase catalytic" evidence="19">
    <location>
        <begin position="442"/>
        <end position="614"/>
    </location>
</feature>
<evidence type="ECO:0000256" key="3">
    <source>
        <dbReference type="ARBA" id="ARBA00022670"/>
    </source>
</evidence>
<keyword evidence="5" id="KW-0479">Metal-binding</keyword>
<comment type="function">
    <text evidence="1">The aspartyl protease (PR) mediates the proteolytic cleavages of the Gag and Gag-Pol polyproteins after assembly of the VLP.</text>
</comment>
<evidence type="ECO:0000256" key="14">
    <source>
        <dbReference type="ARBA" id="ARBA00023113"/>
    </source>
</evidence>
<evidence type="ECO:0000256" key="5">
    <source>
        <dbReference type="ARBA" id="ARBA00022723"/>
    </source>
</evidence>
<dbReference type="InterPro" id="IPR054722">
    <property type="entry name" value="PolX-like_BBD"/>
</dbReference>
<evidence type="ECO:0000256" key="11">
    <source>
        <dbReference type="ARBA" id="ARBA00022908"/>
    </source>
</evidence>
<evidence type="ECO:0000256" key="4">
    <source>
        <dbReference type="ARBA" id="ARBA00022722"/>
    </source>
</evidence>
<keyword evidence="21" id="KW-1185">Reference proteome</keyword>
<dbReference type="PROSITE" id="PS50158">
    <property type="entry name" value="ZF_CCHC"/>
    <property type="match status" value="1"/>
</dbReference>
<dbReference type="Pfam" id="PF00665">
    <property type="entry name" value="rve"/>
    <property type="match status" value="1"/>
</dbReference>
<keyword evidence="13" id="KW-0808">Transferase</keyword>
<keyword evidence="8" id="KW-0378">Hydrolase</keyword>
<keyword evidence="14" id="KW-0917">Virion maturation</keyword>
<dbReference type="InterPro" id="IPR001878">
    <property type="entry name" value="Znf_CCHC"/>
</dbReference>
<dbReference type="PANTHER" id="PTHR42648:SF11">
    <property type="entry name" value="TRANSPOSON TY4-P GAG-POL POLYPROTEIN"/>
    <property type="match status" value="1"/>
</dbReference>
<evidence type="ECO:0000313" key="20">
    <source>
        <dbReference type="EMBL" id="BES90020.1"/>
    </source>
</evidence>
<keyword evidence="2" id="KW-1188">Viral release from host cell</keyword>
<keyword evidence="12" id="KW-0695">RNA-directed DNA polymerase</keyword>
<dbReference type="InterPro" id="IPR057670">
    <property type="entry name" value="SH3_retrovirus"/>
</dbReference>
<evidence type="ECO:0000256" key="12">
    <source>
        <dbReference type="ARBA" id="ARBA00022918"/>
    </source>
</evidence>
<keyword evidence="9" id="KW-0067">ATP-binding</keyword>
<dbReference type="Pfam" id="PF14223">
    <property type="entry name" value="Retrotran_gag_2"/>
    <property type="match status" value="1"/>
</dbReference>
<organism evidence="20 21">
    <name type="scientific">Nesidiocoris tenuis</name>
    <dbReference type="NCBI Taxonomy" id="355587"/>
    <lineage>
        <taxon>Eukaryota</taxon>
        <taxon>Metazoa</taxon>
        <taxon>Ecdysozoa</taxon>
        <taxon>Arthropoda</taxon>
        <taxon>Hexapoda</taxon>
        <taxon>Insecta</taxon>
        <taxon>Pterygota</taxon>
        <taxon>Neoptera</taxon>
        <taxon>Paraneoptera</taxon>
        <taxon>Hemiptera</taxon>
        <taxon>Heteroptera</taxon>
        <taxon>Panheteroptera</taxon>
        <taxon>Cimicomorpha</taxon>
        <taxon>Miridae</taxon>
        <taxon>Dicyphina</taxon>
        <taxon>Nesidiocoris</taxon>
    </lineage>
</organism>
<dbReference type="PANTHER" id="PTHR42648">
    <property type="entry name" value="TRANSPOSASE, PUTATIVE-RELATED"/>
    <property type="match status" value="1"/>
</dbReference>
<dbReference type="InterPro" id="IPR025724">
    <property type="entry name" value="GAG-pre-integrase_dom"/>
</dbReference>
<keyword evidence="15" id="KW-0233">DNA recombination</keyword>
<evidence type="ECO:0000256" key="9">
    <source>
        <dbReference type="ARBA" id="ARBA00022840"/>
    </source>
</evidence>
<evidence type="ECO:0000256" key="16">
    <source>
        <dbReference type="PROSITE-ProRule" id="PRU00047"/>
    </source>
</evidence>
<dbReference type="InterPro" id="IPR012337">
    <property type="entry name" value="RNaseH-like_sf"/>
</dbReference>
<feature type="region of interest" description="Disordered" evidence="17">
    <location>
        <begin position="719"/>
        <end position="752"/>
    </location>
</feature>
<keyword evidence="6" id="KW-0547">Nucleotide-binding</keyword>
<gene>
    <name evidence="20" type="ORF">NTJ_02827</name>
</gene>
<evidence type="ECO:0000256" key="6">
    <source>
        <dbReference type="ARBA" id="ARBA00022741"/>
    </source>
</evidence>
<keyword evidence="13" id="KW-0548">Nucleotidyltransferase</keyword>
<feature type="domain" description="CCHC-type" evidence="18">
    <location>
        <begin position="215"/>
        <end position="229"/>
    </location>
</feature>
<dbReference type="Proteomes" id="UP001307889">
    <property type="component" value="Chromosome 2"/>
</dbReference>
<dbReference type="InterPro" id="IPR001584">
    <property type="entry name" value="Integrase_cat-core"/>
</dbReference>
<evidence type="ECO:0000259" key="18">
    <source>
        <dbReference type="PROSITE" id="PS50158"/>
    </source>
</evidence>
<keyword evidence="11" id="KW-0229">DNA integration</keyword>
<keyword evidence="10" id="KW-0460">Magnesium</keyword>
<keyword evidence="7" id="KW-0255">Endonuclease</keyword>
<accession>A0ABN7ACL8</accession>
<keyword evidence="13" id="KW-0239">DNA-directed DNA polymerase</keyword>
<evidence type="ECO:0000256" key="10">
    <source>
        <dbReference type="ARBA" id="ARBA00022842"/>
    </source>
</evidence>
<protein>
    <submittedName>
        <fullName evidence="20">Hydra magnipapillata</fullName>
    </submittedName>
</protein>
<evidence type="ECO:0000256" key="15">
    <source>
        <dbReference type="ARBA" id="ARBA00023172"/>
    </source>
</evidence>
<dbReference type="Pfam" id="PF22936">
    <property type="entry name" value="Pol_BBD"/>
    <property type="match status" value="1"/>
</dbReference>
<evidence type="ECO:0000256" key="2">
    <source>
        <dbReference type="ARBA" id="ARBA00022612"/>
    </source>
</evidence>
<evidence type="ECO:0000256" key="1">
    <source>
        <dbReference type="ARBA" id="ARBA00002180"/>
    </source>
</evidence>
<dbReference type="Pfam" id="PF13976">
    <property type="entry name" value="gag_pre-integrs"/>
    <property type="match status" value="1"/>
</dbReference>
<dbReference type="InterPro" id="IPR036875">
    <property type="entry name" value="Znf_CCHC_sf"/>
</dbReference>
<keyword evidence="3" id="KW-0645">Protease</keyword>
<name>A0ABN7ACL8_9HEMI</name>
<keyword evidence="16" id="KW-0863">Zinc-finger</keyword>
<dbReference type="InterPro" id="IPR036397">
    <property type="entry name" value="RNaseH_sf"/>
</dbReference>
<dbReference type="InterPro" id="IPR039537">
    <property type="entry name" value="Retrotran_Ty1/copia-like"/>
</dbReference>
<dbReference type="SMART" id="SM00343">
    <property type="entry name" value="ZnF_C2HC"/>
    <property type="match status" value="1"/>
</dbReference>
<evidence type="ECO:0000313" key="21">
    <source>
        <dbReference type="Proteomes" id="UP001307889"/>
    </source>
</evidence>
<keyword evidence="4" id="KW-0540">Nuclease</keyword>
<evidence type="ECO:0000259" key="19">
    <source>
        <dbReference type="PROSITE" id="PS50994"/>
    </source>
</evidence>
<dbReference type="PROSITE" id="PS50994">
    <property type="entry name" value="INTEGRASE"/>
    <property type="match status" value="1"/>
</dbReference>
<dbReference type="EMBL" id="AP028910">
    <property type="protein sequence ID" value="BES90020.1"/>
    <property type="molecule type" value="Genomic_DNA"/>
</dbReference>
<reference evidence="20 21" key="1">
    <citation type="submission" date="2023-09" db="EMBL/GenBank/DDBJ databases">
        <title>Nesidiocoris tenuis whole genome shotgun sequence.</title>
        <authorList>
            <person name="Shibata T."/>
            <person name="Shimoda M."/>
            <person name="Kobayashi T."/>
            <person name="Uehara T."/>
        </authorList>
    </citation>
    <scope>NUCLEOTIDE SEQUENCE [LARGE SCALE GENOMIC DNA]</scope>
    <source>
        <strain evidence="20 21">Japan</strain>
    </source>
</reference>
<sequence>MADSVNKIAVLGRDNFDTWRIQIEAVLTKSDLWEYVDGSIVKPTQPEEEIRRWERQDRKARSELILAIKVSELKQIKSCKTANELWIKLHSIFASKGPARTASLLKQLTQCRMKIGEDAREFVNNFFDLVDKLHELDIEINDKLLAILLLNSLPEEFENFRCAIESRDELPRTELLRIKILEESDSRIEKQQDGNNALISKHKIQQPKGNKPRKKCTKCKKLGHLAVDCWSSQKYQNANNTVALNTILSVTSKTSKDWDWCLDSGCTTHMVKSKNELFDIKSIPTQNVTLANKSQTPAIAKGKISFSVKNNRENTDITIDDVLCVPGLNTNLMSVSKITDRNLKVIFSKTKADITDQNGKVLFIAKRVGNLYFVKYNPDEVAKNVTTQSKLEKMHKRFGHLNENDLKSLCKNKNIVGIENLSGTLNPCETCIKGKLSRLPFPTSTPGRTTELLEIIHSDICGPMRKLSLGGAKYFITFTDDKSRWTTIKFLKKKSESLTAFKEFKTWAENTTGQKIKNLQSDNGGEYTSKEFTKFLKEAGIGRRLSCPDTPQQNGIAERINRTYLDMARCMLIDSKLPENFWAEAISTANHIRNRCPTKALNGEVPYTKWFNRKATVIYFRTFGCKAFTLDKKPKGKFKPRSKQSIFVGYSEESKAYRMWIPDEKKIVITRDVKFVEHDQEKEDPSDGEKPIEYVLIQTPVKYDDEIQNHHQIPNVLNNADEILPSPPPSDSISSSGSTGNGIERRLEDPIPDRQIFNEELLVS</sequence>
<dbReference type="Pfam" id="PF25597">
    <property type="entry name" value="SH3_retrovirus"/>
    <property type="match status" value="1"/>
</dbReference>
<dbReference type="SUPFAM" id="SSF57756">
    <property type="entry name" value="Retrovirus zinc finger-like domains"/>
    <property type="match status" value="1"/>
</dbReference>
<dbReference type="Gene3D" id="3.30.420.10">
    <property type="entry name" value="Ribonuclease H-like superfamily/Ribonuclease H"/>
    <property type="match status" value="1"/>
</dbReference>
<evidence type="ECO:0000256" key="13">
    <source>
        <dbReference type="ARBA" id="ARBA00022932"/>
    </source>
</evidence>
<evidence type="ECO:0000256" key="17">
    <source>
        <dbReference type="SAM" id="MobiDB-lite"/>
    </source>
</evidence>
<evidence type="ECO:0000256" key="8">
    <source>
        <dbReference type="ARBA" id="ARBA00022801"/>
    </source>
</evidence>
<keyword evidence="16" id="KW-0862">Zinc</keyword>